<dbReference type="KEGG" id="rpc:RPC_4211"/>
<dbReference type="InterPro" id="IPR039653">
    <property type="entry name" value="Prenyltransferase"/>
</dbReference>
<dbReference type="Pfam" id="PF01040">
    <property type="entry name" value="UbiA"/>
    <property type="match status" value="1"/>
</dbReference>
<dbReference type="EMBL" id="CP000301">
    <property type="protein sequence ID" value="ABD89735.1"/>
    <property type="molecule type" value="Genomic_DNA"/>
</dbReference>
<dbReference type="AlphaFoldDB" id="Q20YQ1"/>
<dbReference type="InterPro" id="IPR036412">
    <property type="entry name" value="HAD-like_sf"/>
</dbReference>
<name>Q20YQ1_RHOPB</name>
<dbReference type="Pfam" id="PF12710">
    <property type="entry name" value="HAD"/>
    <property type="match status" value="1"/>
</dbReference>
<dbReference type="CDD" id="cd13963">
    <property type="entry name" value="PT_UbiA_2"/>
    <property type="match status" value="1"/>
</dbReference>
<keyword evidence="2" id="KW-1003">Cell membrane</keyword>
<dbReference type="Gene3D" id="1.10.357.140">
    <property type="entry name" value="UbiA prenyltransferase"/>
    <property type="match status" value="1"/>
</dbReference>
<gene>
    <name evidence="7" type="ordered locus">RPC_4211</name>
</gene>
<dbReference type="OrthoDB" id="9803632at2"/>
<feature type="transmembrane region" description="Helical" evidence="6">
    <location>
        <begin position="266"/>
        <end position="284"/>
    </location>
</feature>
<dbReference type="Gene3D" id="3.40.50.1000">
    <property type="entry name" value="HAD superfamily/HAD-like"/>
    <property type="match status" value="1"/>
</dbReference>
<dbReference type="GO" id="GO:0016765">
    <property type="term" value="F:transferase activity, transferring alkyl or aryl (other than methyl) groups"/>
    <property type="evidence" value="ECO:0007669"/>
    <property type="project" value="InterPro"/>
</dbReference>
<evidence type="ECO:0000256" key="5">
    <source>
        <dbReference type="ARBA" id="ARBA00023136"/>
    </source>
</evidence>
<dbReference type="InterPro" id="IPR000537">
    <property type="entry name" value="UbiA_prenyltransferase"/>
</dbReference>
<dbReference type="GO" id="GO:0005886">
    <property type="term" value="C:plasma membrane"/>
    <property type="evidence" value="ECO:0007669"/>
    <property type="project" value="TreeGrafter"/>
</dbReference>
<sequence>MMRIDDSQNFTELPLAVDLDGTLIVTDSLHESIFSALRARPSHCRHLFSFLRGGKAVFKRHIANAAITDAATFPYNAPFVDFLKEQRRAGRRLGLFSAADDSLVQSVAKHLGLFDVVVGSDGRENFSGARKLAAIRQAFGERFAYAGDSKADLPIFEAAETVVLVGAGNRFAKRLAGITIVERVFPSPVGSYRTWIKALRLEHWAKNLLVFAAPILAQKFTDLETVAQSLLLFVLVGMVASGNYIINDLFDLEADRKHPRKRLRAFAAGLISVQSGMTAAIALISSAFLISLLLPLGCTLTLLAYLAVALVYSLLLKRLAVVDVMILAALFSLRVLAGGFLVPDGASPWLLTFSMLFFFCLATVKRYAELERGVRVVGHAFRARGYTEKDLPLLLSAGVASGLGAIVVFMIYLINDQYPRAIYGHPQILWVMMPILMLWTLRVWHLSVHGLMNEDPLVFALKDRLSLVLGVLGAAAFIAASW</sequence>
<dbReference type="SUPFAM" id="SSF56784">
    <property type="entry name" value="HAD-like"/>
    <property type="match status" value="1"/>
</dbReference>
<accession>Q20YQ1</accession>
<dbReference type="PANTHER" id="PTHR11048">
    <property type="entry name" value="PRENYLTRANSFERASES"/>
    <property type="match status" value="1"/>
</dbReference>
<evidence type="ECO:0000256" key="3">
    <source>
        <dbReference type="ARBA" id="ARBA00022692"/>
    </source>
</evidence>
<protein>
    <submittedName>
        <fullName evidence="7">HAD-superfamily hydrolase, subfamily IA, variant 1</fullName>
    </submittedName>
</protein>
<keyword evidence="4 6" id="KW-1133">Transmembrane helix</keyword>
<organism evidence="7">
    <name type="scientific">Rhodopseudomonas palustris (strain BisB18)</name>
    <dbReference type="NCBI Taxonomy" id="316056"/>
    <lineage>
        <taxon>Bacteria</taxon>
        <taxon>Pseudomonadati</taxon>
        <taxon>Pseudomonadota</taxon>
        <taxon>Alphaproteobacteria</taxon>
        <taxon>Hyphomicrobiales</taxon>
        <taxon>Nitrobacteraceae</taxon>
        <taxon>Rhodopseudomonas</taxon>
    </lineage>
</organism>
<evidence type="ECO:0000313" key="7">
    <source>
        <dbReference type="EMBL" id="ABD89735.1"/>
    </source>
</evidence>
<dbReference type="InterPro" id="IPR044878">
    <property type="entry name" value="UbiA_sf"/>
</dbReference>
<evidence type="ECO:0000256" key="1">
    <source>
        <dbReference type="ARBA" id="ARBA00004141"/>
    </source>
</evidence>
<dbReference type="GO" id="GO:0009247">
    <property type="term" value="P:glycolipid biosynthetic process"/>
    <property type="evidence" value="ECO:0007669"/>
    <property type="project" value="TreeGrafter"/>
</dbReference>
<dbReference type="InterPro" id="IPR023214">
    <property type="entry name" value="HAD_sf"/>
</dbReference>
<dbReference type="STRING" id="316056.RPC_4211"/>
<feature type="transmembrane region" description="Helical" evidence="6">
    <location>
        <begin position="226"/>
        <end position="246"/>
    </location>
</feature>
<dbReference type="HOGENOM" id="CLU_029423_2_0_5"/>
<proteinExistence type="predicted"/>
<comment type="subcellular location">
    <subcellularLocation>
        <location evidence="1">Membrane</location>
        <topology evidence="1">Multi-pass membrane protein</topology>
    </subcellularLocation>
</comment>
<reference evidence="7" key="1">
    <citation type="submission" date="2006-03" db="EMBL/GenBank/DDBJ databases">
        <title>Complete sequence of Rhodopseudomonas palustris BisB18.</title>
        <authorList>
            <consortium name="US DOE Joint Genome Institute"/>
            <person name="Copeland A."/>
            <person name="Lucas S."/>
            <person name="Lapidus A."/>
            <person name="Barry K."/>
            <person name="Detter J.C."/>
            <person name="Glavina del Rio T."/>
            <person name="Hammon N."/>
            <person name="Israni S."/>
            <person name="Dalin E."/>
            <person name="Tice H."/>
            <person name="Pitluck S."/>
            <person name="Chain P."/>
            <person name="Malfatti S."/>
            <person name="Shin M."/>
            <person name="Vergez L."/>
            <person name="Schmutz J."/>
            <person name="Larimer F."/>
            <person name="Land M."/>
            <person name="Hauser L."/>
            <person name="Pelletier D.A."/>
            <person name="Kyrpides N."/>
            <person name="Anderson I."/>
            <person name="Oda Y."/>
            <person name="Harwood C.S."/>
            <person name="Richardson P."/>
        </authorList>
    </citation>
    <scope>NUCLEOTIDE SEQUENCE [LARGE SCALE GENOMIC DNA]</scope>
    <source>
        <strain evidence="7">BisB18</strain>
    </source>
</reference>
<dbReference type="GO" id="GO:0016787">
    <property type="term" value="F:hydrolase activity"/>
    <property type="evidence" value="ECO:0007669"/>
    <property type="project" value="UniProtKB-KW"/>
</dbReference>
<dbReference type="NCBIfam" id="NF006088">
    <property type="entry name" value="PRK08238.1"/>
    <property type="match status" value="1"/>
</dbReference>
<feature type="transmembrane region" description="Helical" evidence="6">
    <location>
        <begin position="346"/>
        <end position="364"/>
    </location>
</feature>
<dbReference type="PANTHER" id="PTHR11048:SF5">
    <property type="entry name" value="DECAPRENYL-PHOSPHATE PHOSPHORIBOSYLTRANSFERASE"/>
    <property type="match status" value="1"/>
</dbReference>
<feature type="transmembrane region" description="Helical" evidence="6">
    <location>
        <begin position="391"/>
        <end position="415"/>
    </location>
</feature>
<keyword evidence="5 6" id="KW-0472">Membrane</keyword>
<evidence type="ECO:0000256" key="2">
    <source>
        <dbReference type="ARBA" id="ARBA00022475"/>
    </source>
</evidence>
<evidence type="ECO:0000256" key="6">
    <source>
        <dbReference type="SAM" id="Phobius"/>
    </source>
</evidence>
<feature type="transmembrane region" description="Helical" evidence="6">
    <location>
        <begin position="290"/>
        <end position="312"/>
    </location>
</feature>
<feature type="transmembrane region" description="Helical" evidence="6">
    <location>
        <begin position="319"/>
        <end position="340"/>
    </location>
</feature>
<keyword evidence="3 6" id="KW-0812">Transmembrane</keyword>
<feature type="transmembrane region" description="Helical" evidence="6">
    <location>
        <begin position="465"/>
        <end position="481"/>
    </location>
</feature>
<evidence type="ECO:0000256" key="4">
    <source>
        <dbReference type="ARBA" id="ARBA00022989"/>
    </source>
</evidence>
<feature type="transmembrane region" description="Helical" evidence="6">
    <location>
        <begin position="427"/>
        <end position="444"/>
    </location>
</feature>
<keyword evidence="7" id="KW-0378">Hydrolase</keyword>
<dbReference type="eggNOG" id="COG0382">
    <property type="taxonomic scope" value="Bacteria"/>
</dbReference>